<accession>F0YND4</accession>
<dbReference type="EMBL" id="GL833173">
    <property type="protein sequence ID" value="EGB03385.1"/>
    <property type="molecule type" value="Genomic_DNA"/>
</dbReference>
<dbReference type="GeneID" id="20228859"/>
<dbReference type="GO" id="GO:0003779">
    <property type="term" value="F:actin binding"/>
    <property type="evidence" value="ECO:0007669"/>
    <property type="project" value="InterPro"/>
</dbReference>
<dbReference type="InterPro" id="IPR036514">
    <property type="entry name" value="SGNH_hydro_sf"/>
</dbReference>
<evidence type="ECO:0000256" key="1">
    <source>
        <dbReference type="ARBA" id="ARBA00006290"/>
    </source>
</evidence>
<protein>
    <recommendedName>
        <fullName evidence="3">FH2 domain-containing protein</fullName>
    </recommendedName>
</protein>
<dbReference type="SMART" id="SM01140">
    <property type="entry name" value="Drf_GBD"/>
    <property type="match status" value="1"/>
</dbReference>
<dbReference type="GO" id="GO:0071203">
    <property type="term" value="C:WASH complex"/>
    <property type="evidence" value="ECO:0007669"/>
    <property type="project" value="InterPro"/>
</dbReference>
<feature type="region of interest" description="Disordered" evidence="2">
    <location>
        <begin position="720"/>
        <end position="740"/>
    </location>
</feature>
<keyword evidence="5" id="KW-1185">Reference proteome</keyword>
<organism evidence="5">
    <name type="scientific">Aureococcus anophagefferens</name>
    <name type="common">Harmful bloom alga</name>
    <dbReference type="NCBI Taxonomy" id="44056"/>
    <lineage>
        <taxon>Eukaryota</taxon>
        <taxon>Sar</taxon>
        <taxon>Stramenopiles</taxon>
        <taxon>Ochrophyta</taxon>
        <taxon>Pelagophyceae</taxon>
        <taxon>Pelagomonadales</taxon>
        <taxon>Pelagomonadaceae</taxon>
        <taxon>Aureococcus</taxon>
    </lineage>
</organism>
<feature type="compositionally biased region" description="Basic and acidic residues" evidence="2">
    <location>
        <begin position="1357"/>
        <end position="1374"/>
    </location>
</feature>
<dbReference type="Proteomes" id="UP000002729">
    <property type="component" value="Unassembled WGS sequence"/>
</dbReference>
<dbReference type="InParanoid" id="F0YND4"/>
<dbReference type="GO" id="GO:0031267">
    <property type="term" value="F:small GTPase binding"/>
    <property type="evidence" value="ECO:0007669"/>
    <property type="project" value="InterPro"/>
</dbReference>
<dbReference type="SUPFAM" id="SSF48371">
    <property type="entry name" value="ARM repeat"/>
    <property type="match status" value="1"/>
</dbReference>
<dbReference type="RefSeq" id="XP_009041915.1">
    <property type="nucleotide sequence ID" value="XM_009043667.1"/>
</dbReference>
<dbReference type="GO" id="GO:0006887">
    <property type="term" value="P:exocytosis"/>
    <property type="evidence" value="ECO:0007669"/>
    <property type="project" value="TreeGrafter"/>
</dbReference>
<dbReference type="PANTHER" id="PTHR13015:SF0">
    <property type="entry name" value="WASH COMPLEX SUBUNIT 3"/>
    <property type="match status" value="1"/>
</dbReference>
<dbReference type="OrthoDB" id="196074at2759"/>
<gene>
    <name evidence="4" type="ORF">AURANDRAFT_72743</name>
</gene>
<evidence type="ECO:0000313" key="4">
    <source>
        <dbReference type="EMBL" id="EGB03385.1"/>
    </source>
</evidence>
<comment type="similarity">
    <text evidence="1">Belongs to the CCDC53 family.</text>
</comment>
<dbReference type="Pfam" id="PF10152">
    <property type="entry name" value="CCDC53"/>
    <property type="match status" value="7"/>
</dbReference>
<dbReference type="GO" id="GO:0030041">
    <property type="term" value="P:actin filament polymerization"/>
    <property type="evidence" value="ECO:0007669"/>
    <property type="project" value="TreeGrafter"/>
</dbReference>
<dbReference type="InterPro" id="IPR042201">
    <property type="entry name" value="FH2_Formin_sf"/>
</dbReference>
<dbReference type="Gene3D" id="3.40.50.1110">
    <property type="entry name" value="SGNH hydrolase"/>
    <property type="match status" value="1"/>
</dbReference>
<dbReference type="PROSITE" id="PS51444">
    <property type="entry name" value="FH2"/>
    <property type="match status" value="1"/>
</dbReference>
<name>F0YND4_AURAN</name>
<evidence type="ECO:0000259" key="3">
    <source>
        <dbReference type="PROSITE" id="PS51444"/>
    </source>
</evidence>
<dbReference type="InterPro" id="IPR015425">
    <property type="entry name" value="FH2_Formin"/>
</dbReference>
<dbReference type="Pfam" id="PF06371">
    <property type="entry name" value="Drf_GBD"/>
    <property type="match status" value="1"/>
</dbReference>
<dbReference type="Pfam" id="PF02181">
    <property type="entry name" value="FH2"/>
    <property type="match status" value="1"/>
</dbReference>
<dbReference type="InterPro" id="IPR016024">
    <property type="entry name" value="ARM-type_fold"/>
</dbReference>
<dbReference type="SUPFAM" id="SSF52266">
    <property type="entry name" value="SGNH hydrolase"/>
    <property type="match status" value="1"/>
</dbReference>
<dbReference type="eggNOG" id="KOG1922">
    <property type="taxonomic scope" value="Eukaryota"/>
</dbReference>
<sequence>MLRAARQSIGSAFASTAAAAAGASPPPPRRKSSLLERTASLLRGNATPGGDPGVDGELRRVLEDQLMPGDQISAMLASLSPDKKRQMIAMHTAMASLATPYGAADEALLKQIRDADLVSRDYANATITGRAFRDAAQYRGDGGPDAVVAAHLQTLYAAARTANRSWLDGFVGAGGVELLTGVARRRLERDVVSAADAAVAAAALRIFRAMVNTAAGLGALVATAGCLDALASCLVSGGRPLANTGLRPAALEILSVVAWASDDAPPCLVDALCRRSALLCERPFEWARRALACGSLATRSYAMTLCNQLVMRTADRRSRRALRDAMRRAGVEDAAAKALDRAAAAFGGDESGDDDGYDEDLAGWLPLDAAGGVEPLKGRMRGELRATKRLDAARAALLALLGSDRGVKSRSYCLDAGLLTWEGGRTVDESKFVRIDDVQAVRSCSDNAGINAVDIFFAVKDADAGDEDVKNDVLDALLKLPGDQWRGALANIQAYEGPDADGAPRSPRSPVVATAVVDTLDAASQTDPVAIGGAAPAAAAPAAAAPAAPAATPAAGGGGGEASGPPVGEDPKYKKYFKMLAMHLPRGAVEQKMVAEGVDVKILDLDPTKPMPGAGGEASGPPVGEDPKYKKYFKMLAMHLPRGAVEQKMMAEGVDVKILDLDPTKPMPGAGGGEAAGPPVGEDPKYKKYFKMLAMHLPRGAVEQKMMAEGVDVKILDLDPTKPMPGAGGGEPSGPPVGDDPRYKKYFKMLAMHLPRGAVEQKMIAEGMDPKILDLDPTTPAPAAAAPSGPPVGEDPKYAKYFKMLKMHLPRGAVEQKMIAEGMDPKILDLDPTKPAPAAAAPSGPPVGEDPKYAKYFKMLKMHLPRGAVEQKMIAEGMDPKILDLDPTKPAPAPAAPSGPPVGEDPKYAKYFKMLKMHLPRGAVEQKMIAEGMDPKVLDLDPTKPAPAAAAGGGAKSVVKRGLAAKKAARKLKLKALFWTKLGGDDAAGTVWGDFPKEAATGAPTVAAIERLFGKKPAEKKETAGEEKKSKGVQLVDGKRNQNVLIGLGRVKLSHAGIRDAIVGLDFTALPQLETAGGVEVFLTLVPEPEEVAEVGRYIQGFGDKAAALASLAPVEHFFAVVGAAPRLRPRLAALLDLWRFEEACDAVAAKVAAVAAGAKQMRAAGDAKSRLCAALRVAVAVGNVLNRDTARGDARGFRPDMLPKLATIKCNDPKDGTLVDVITNALDEASVVGLERDLDAVPSAAAVDGKELDGDLKALEKTLSKSIEVELKAAEAASDAGAKPFAKLVKPLGAAARKRCDATAADLAKAVAASKAAMARFGAVPPADGADPSKAFYANFRDFAADVNAAHLRAVSRREKAAKDEAKAAAKRDRAAKKGGAPSPPASPAGGDLQADLRNALRAPRLRKAKPRPPPGAGAKPTWQQKATASAAPKDDILAAFKQRQDMSAADIVKDWVRFVKESHRCYFKKEFDDIDATSEFWFLQKAWSDRSDTDGEQSVADIAGDVAKADIAVINSGWWDLKEDDDADRYCGDDFGKDDCEKDYKASLEKLVDNILSKVDVPLFRETSCCGEDDGEKWIDAIEDANDAAKEVMGAAGVGVVEIYDNYDSKDIDDHTTDGKHPDPDACRRWFDEILPMIDAKQGSGCFGATTTTAATSAPNCPALTKKACKKKKKKAYCKWKSKACQTKSCASFSTKKKCKKNASCRWRKKAEKCKSKA</sequence>
<dbReference type="SUPFAM" id="SSF101447">
    <property type="entry name" value="Formin homology 2 domain (FH2 domain)"/>
    <property type="match status" value="1"/>
</dbReference>
<proteinExistence type="inferred from homology"/>
<evidence type="ECO:0000313" key="5">
    <source>
        <dbReference type="Proteomes" id="UP000002729"/>
    </source>
</evidence>
<dbReference type="InterPro" id="IPR019309">
    <property type="entry name" value="WASHC3"/>
</dbReference>
<dbReference type="Gene3D" id="1.25.10.10">
    <property type="entry name" value="Leucine-rich Repeat Variant"/>
    <property type="match status" value="1"/>
</dbReference>
<dbReference type="SMART" id="SM00498">
    <property type="entry name" value="FH2"/>
    <property type="match status" value="1"/>
</dbReference>
<dbReference type="InterPro" id="IPR011989">
    <property type="entry name" value="ARM-like"/>
</dbReference>
<dbReference type="KEGG" id="aaf:AURANDRAFT_72743"/>
<dbReference type="Gene3D" id="1.20.58.2220">
    <property type="entry name" value="Formin, FH2 domain"/>
    <property type="match status" value="1"/>
</dbReference>
<feature type="region of interest" description="Disordered" evidence="2">
    <location>
        <begin position="1357"/>
        <end position="1432"/>
    </location>
</feature>
<feature type="domain" description="FH2" evidence="3">
    <location>
        <begin position="964"/>
        <end position="1374"/>
    </location>
</feature>
<evidence type="ECO:0000256" key="2">
    <source>
        <dbReference type="SAM" id="MobiDB-lite"/>
    </source>
</evidence>
<dbReference type="InterPro" id="IPR010473">
    <property type="entry name" value="GTPase-bd"/>
</dbReference>
<dbReference type="PANTHER" id="PTHR13015">
    <property type="entry name" value="PROTEIN AD-016-RELATED"/>
    <property type="match status" value="1"/>
</dbReference>
<reference evidence="4 5" key="1">
    <citation type="journal article" date="2011" name="Proc. Natl. Acad. Sci. U.S.A.">
        <title>Niche of harmful alga Aureococcus anophagefferens revealed through ecogenomics.</title>
        <authorList>
            <person name="Gobler C.J."/>
            <person name="Berry D.L."/>
            <person name="Dyhrman S.T."/>
            <person name="Wilhelm S.W."/>
            <person name="Salamov A."/>
            <person name="Lobanov A.V."/>
            <person name="Zhang Y."/>
            <person name="Collier J.L."/>
            <person name="Wurch L.L."/>
            <person name="Kustka A.B."/>
            <person name="Dill B.D."/>
            <person name="Shah M."/>
            <person name="VerBerkmoes N.C."/>
            <person name="Kuo A."/>
            <person name="Terry A."/>
            <person name="Pangilinan J."/>
            <person name="Lindquist E.A."/>
            <person name="Lucas S."/>
            <person name="Paulsen I.T."/>
            <person name="Hattenrath-Lehmann T.K."/>
            <person name="Talmage S.C."/>
            <person name="Walker E.A."/>
            <person name="Koch F."/>
            <person name="Burson A.M."/>
            <person name="Marcoval M.A."/>
            <person name="Tang Y.Z."/>
            <person name="Lecleir G.R."/>
            <person name="Coyne K.J."/>
            <person name="Berg G.M."/>
            <person name="Bertrand E.M."/>
            <person name="Saito M.A."/>
            <person name="Gladyshev V.N."/>
            <person name="Grigoriev I.V."/>
        </authorList>
    </citation>
    <scope>NUCLEOTIDE SEQUENCE [LARGE SCALE GENOMIC DNA]</scope>
    <source>
        <strain evidence="5">CCMP 1984</strain>
    </source>
</reference>